<dbReference type="AlphaFoldDB" id="A0A1A9UVS8"/>
<dbReference type="Proteomes" id="UP000078200">
    <property type="component" value="Unassembled WGS sequence"/>
</dbReference>
<evidence type="ECO:0000313" key="2">
    <source>
        <dbReference type="Proteomes" id="UP000078200"/>
    </source>
</evidence>
<protein>
    <submittedName>
        <fullName evidence="1">Uncharacterized protein</fullName>
    </submittedName>
</protein>
<keyword evidence="2" id="KW-1185">Reference proteome</keyword>
<reference evidence="1" key="1">
    <citation type="submission" date="2020-05" db="UniProtKB">
        <authorList>
            <consortium name="EnsemblMetazoa"/>
        </authorList>
    </citation>
    <scope>IDENTIFICATION</scope>
    <source>
        <strain evidence="1">TTRI</strain>
    </source>
</reference>
<organism evidence="1 2">
    <name type="scientific">Glossina austeni</name>
    <name type="common">Savannah tsetse fly</name>
    <dbReference type="NCBI Taxonomy" id="7395"/>
    <lineage>
        <taxon>Eukaryota</taxon>
        <taxon>Metazoa</taxon>
        <taxon>Ecdysozoa</taxon>
        <taxon>Arthropoda</taxon>
        <taxon>Hexapoda</taxon>
        <taxon>Insecta</taxon>
        <taxon>Pterygota</taxon>
        <taxon>Neoptera</taxon>
        <taxon>Endopterygota</taxon>
        <taxon>Diptera</taxon>
        <taxon>Brachycera</taxon>
        <taxon>Muscomorpha</taxon>
        <taxon>Hippoboscoidea</taxon>
        <taxon>Glossinidae</taxon>
        <taxon>Glossina</taxon>
    </lineage>
</organism>
<dbReference type="EnsemblMetazoa" id="GAUT017376-RA">
    <property type="protein sequence ID" value="GAUT017376-PA"/>
    <property type="gene ID" value="GAUT017376"/>
</dbReference>
<dbReference type="VEuPathDB" id="VectorBase:GAUT017376"/>
<accession>A0A1A9UVS8</accession>
<sequence length="117" mass="13710">MISYFSYPIYMYYIDFMGYHRMAAKMQTYLYINIHQFMLLRRQTMAEWSVRELKASIRFVKLSSVSTAVQSPGPSKSDGRPLLGLSSKLVTRDLKRANHFLHRIAKLTSIRSLQEIL</sequence>
<name>A0A1A9UVS8_GLOAU</name>
<proteinExistence type="predicted"/>
<evidence type="ECO:0000313" key="1">
    <source>
        <dbReference type="EnsemblMetazoa" id="GAUT017376-PA"/>
    </source>
</evidence>